<comment type="caution">
    <text evidence="1">The sequence shown here is derived from an EMBL/GenBank/DDBJ whole genome shotgun (WGS) entry which is preliminary data.</text>
</comment>
<dbReference type="EMBL" id="SLWK01000004">
    <property type="protein sequence ID" value="TCO08732.1"/>
    <property type="molecule type" value="Genomic_DNA"/>
</dbReference>
<evidence type="ECO:0000313" key="1">
    <source>
        <dbReference type="EMBL" id="TCO08732.1"/>
    </source>
</evidence>
<name>A0A4R2GJ43_9BACT</name>
<evidence type="ECO:0000313" key="2">
    <source>
        <dbReference type="Proteomes" id="UP000295221"/>
    </source>
</evidence>
<organism evidence="1 2">
    <name type="scientific">Natronoflexus pectinivorans</name>
    <dbReference type="NCBI Taxonomy" id="682526"/>
    <lineage>
        <taxon>Bacteria</taxon>
        <taxon>Pseudomonadati</taxon>
        <taxon>Bacteroidota</taxon>
        <taxon>Bacteroidia</taxon>
        <taxon>Marinilabiliales</taxon>
        <taxon>Marinilabiliaceae</taxon>
        <taxon>Natronoflexus</taxon>
    </lineage>
</organism>
<dbReference type="AlphaFoldDB" id="A0A4R2GJ43"/>
<accession>A0A4R2GJ43</accession>
<sequence>MGKKKCDTDKTPKQKDTHKFSCKKCGNFAKKKERLCQAEKLKNTEL</sequence>
<gene>
    <name evidence="1" type="ORF">EV194_10443</name>
</gene>
<keyword evidence="2" id="KW-1185">Reference proteome</keyword>
<dbReference type="Proteomes" id="UP000295221">
    <property type="component" value="Unassembled WGS sequence"/>
</dbReference>
<reference evidence="1 2" key="1">
    <citation type="submission" date="2019-03" db="EMBL/GenBank/DDBJ databases">
        <title>Genomic Encyclopedia of Type Strains, Phase IV (KMG-IV): sequencing the most valuable type-strain genomes for metagenomic binning, comparative biology and taxonomic classification.</title>
        <authorList>
            <person name="Goeker M."/>
        </authorList>
    </citation>
    <scope>NUCLEOTIDE SEQUENCE [LARGE SCALE GENOMIC DNA]</scope>
    <source>
        <strain evidence="1 2">DSM 24179</strain>
    </source>
</reference>
<protein>
    <submittedName>
        <fullName evidence="1">Uncharacterized protein</fullName>
    </submittedName>
</protein>
<proteinExistence type="predicted"/>